<dbReference type="SUPFAM" id="SSF48498">
    <property type="entry name" value="Tetracyclin repressor-like, C-terminal domain"/>
    <property type="match status" value="1"/>
</dbReference>
<reference evidence="4 5" key="1">
    <citation type="journal article" date="2015" name="Int. J. Syst. Evol. Microbiol.">
        <title>Carboxylicivirga linearis sp. nov., isolated from a sea cucumber culture pond.</title>
        <authorList>
            <person name="Wang F.Q."/>
            <person name="Zhou Y.X."/>
            <person name="Lin X.Z."/>
            <person name="Chen G.J."/>
            <person name="Du Z.J."/>
        </authorList>
    </citation>
    <scope>NUCLEOTIDE SEQUENCE [LARGE SCALE GENOMIC DNA]</scope>
    <source>
        <strain evidence="4 5">FB218</strain>
    </source>
</reference>
<dbReference type="InterPro" id="IPR050109">
    <property type="entry name" value="HTH-type_TetR-like_transc_reg"/>
</dbReference>
<keyword evidence="5" id="KW-1185">Reference proteome</keyword>
<dbReference type="PROSITE" id="PS50977">
    <property type="entry name" value="HTH_TETR_2"/>
    <property type="match status" value="1"/>
</dbReference>
<organism evidence="4 5">
    <name type="scientific">Carboxylicivirga linearis</name>
    <dbReference type="NCBI Taxonomy" id="1628157"/>
    <lineage>
        <taxon>Bacteria</taxon>
        <taxon>Pseudomonadati</taxon>
        <taxon>Bacteroidota</taxon>
        <taxon>Bacteroidia</taxon>
        <taxon>Marinilabiliales</taxon>
        <taxon>Marinilabiliaceae</taxon>
        <taxon>Carboxylicivirga</taxon>
    </lineage>
</organism>
<keyword evidence="1 2" id="KW-0238">DNA-binding</keyword>
<feature type="DNA-binding region" description="H-T-H motif" evidence="2">
    <location>
        <begin position="33"/>
        <end position="52"/>
    </location>
</feature>
<evidence type="ECO:0000313" key="5">
    <source>
        <dbReference type="Proteomes" id="UP000708576"/>
    </source>
</evidence>
<dbReference type="InterPro" id="IPR036271">
    <property type="entry name" value="Tet_transcr_reg_TetR-rel_C_sf"/>
</dbReference>
<evidence type="ECO:0000259" key="3">
    <source>
        <dbReference type="PROSITE" id="PS50977"/>
    </source>
</evidence>
<protein>
    <submittedName>
        <fullName evidence="4">TetR/AcrR family transcriptional regulator</fullName>
    </submittedName>
</protein>
<dbReference type="PANTHER" id="PTHR30328:SF54">
    <property type="entry name" value="HTH-TYPE TRANSCRIPTIONAL REPRESSOR SCO4008"/>
    <property type="match status" value="1"/>
</dbReference>
<dbReference type="PANTHER" id="PTHR30328">
    <property type="entry name" value="TRANSCRIPTIONAL REPRESSOR"/>
    <property type="match status" value="1"/>
</dbReference>
<dbReference type="SUPFAM" id="SSF46689">
    <property type="entry name" value="Homeodomain-like"/>
    <property type="match status" value="1"/>
</dbReference>
<dbReference type="Pfam" id="PF00440">
    <property type="entry name" value="TetR_N"/>
    <property type="match status" value="1"/>
</dbReference>
<dbReference type="Proteomes" id="UP000708576">
    <property type="component" value="Unassembled WGS sequence"/>
</dbReference>
<name>A0ABS5JZW9_9BACT</name>
<dbReference type="PRINTS" id="PR00455">
    <property type="entry name" value="HTHTETR"/>
</dbReference>
<evidence type="ECO:0000313" key="4">
    <source>
        <dbReference type="EMBL" id="MBS2100467.1"/>
    </source>
</evidence>
<sequence>MDGLNKQNENVTEQVILNAAREVFMEKGMDGARMQEIADKAGINKAMLHYYFRSKEKLFNKVFIEAFKEFWPQVEGAMTIETPYKAIESIVEAYIDTFIDKPFLPNFILAELHRTPDRFELLMKEIGINPKIIMTFLEKLMEEGHLKKTNSLNMIVNVISLCVFPFAARPLMMRLLMDNNEQIWDDFIQQRKETVMSVIKECYFMKA</sequence>
<comment type="caution">
    <text evidence="4">The sequence shown here is derived from an EMBL/GenBank/DDBJ whole genome shotgun (WGS) entry which is preliminary data.</text>
</comment>
<gene>
    <name evidence="4" type="ORF">KEM10_19430</name>
</gene>
<accession>A0ABS5JZW9</accession>
<dbReference type="Gene3D" id="1.10.357.10">
    <property type="entry name" value="Tetracycline Repressor, domain 2"/>
    <property type="match status" value="1"/>
</dbReference>
<evidence type="ECO:0000256" key="2">
    <source>
        <dbReference type="PROSITE-ProRule" id="PRU00335"/>
    </source>
</evidence>
<dbReference type="InterPro" id="IPR009057">
    <property type="entry name" value="Homeodomain-like_sf"/>
</dbReference>
<dbReference type="RefSeq" id="WP_212218362.1">
    <property type="nucleotide sequence ID" value="NZ_JAGUCO010000023.1"/>
</dbReference>
<dbReference type="InterPro" id="IPR001647">
    <property type="entry name" value="HTH_TetR"/>
</dbReference>
<dbReference type="EMBL" id="JAGUCO010000023">
    <property type="protein sequence ID" value="MBS2100467.1"/>
    <property type="molecule type" value="Genomic_DNA"/>
</dbReference>
<feature type="domain" description="HTH tetR-type" evidence="3">
    <location>
        <begin position="10"/>
        <end position="70"/>
    </location>
</feature>
<proteinExistence type="predicted"/>
<evidence type="ECO:0000256" key="1">
    <source>
        <dbReference type="ARBA" id="ARBA00023125"/>
    </source>
</evidence>